<dbReference type="InterPro" id="IPR013783">
    <property type="entry name" value="Ig-like_fold"/>
</dbReference>
<feature type="chain" id="PRO_5028954080" evidence="1">
    <location>
        <begin position="30"/>
        <end position="823"/>
    </location>
</feature>
<evidence type="ECO:0000259" key="2">
    <source>
        <dbReference type="Pfam" id="PF01345"/>
    </source>
</evidence>
<proteinExistence type="predicted"/>
<evidence type="ECO:0000256" key="1">
    <source>
        <dbReference type="SAM" id="SignalP"/>
    </source>
</evidence>
<dbReference type="InterPro" id="IPR026341">
    <property type="entry name" value="T9SS_type_B"/>
</dbReference>
<reference evidence="3 4" key="1">
    <citation type="submission" date="2020-05" db="EMBL/GenBank/DDBJ databases">
        <title>Mucilaginibacter mali sp. nov.</title>
        <authorList>
            <person name="Kim H.S."/>
            <person name="Lee K.C."/>
            <person name="Suh M.K."/>
            <person name="Kim J.-S."/>
            <person name="Han K.-I."/>
            <person name="Eom M.K."/>
            <person name="Shin Y.K."/>
            <person name="Lee J.-S."/>
        </authorList>
    </citation>
    <scope>NUCLEOTIDE SEQUENCE [LARGE SCALE GENOMIC DNA]</scope>
    <source>
        <strain evidence="3 4">G2-14</strain>
    </source>
</reference>
<sequence>MSSLFRNRFTKHLCLILLVLALKPQSGTAEGSKELNANGGNRAFLVSTSSVDDTNPFPTRGTVKVYVKENETLNVGSSAQGDGTINLRAPNGATYTSGNSATIGFIKDRAQEKAGPLPNINGYTPYTHVVSKDEVGVWEVDFIPKSNSNESPKSVDANADWENPSGQYIAAFDVSVRNATNTAFLTGRVYTNVFLGILGAFDVGFNGIFYILTNDGYQYRFDNNGQAGNGFSFFVNNKGFRQADGTASYKSVNSLKLPNIQDPRSADTQTDITHKIFFNAPAADLPATANVPGGGSTWLLTSPVDPSSPITPTFTGTEGTANVAGTAPLGGKYAFTASKNGTYLIAIDVNKNGVYTDAIDRKLTGNVIAGQNQVTWDGLDGLGNKVPAGSYNSNVNVTFFGGEVHFPFLDVERNVNGIRLTRLNGVASPDFTIYWDDSQITTAGTPSNPLVNLTGLPSVVNGHAWGTPGAGFVDFGDQDGIDTWAYIAAVPVNNALAFRVQEADLETTAITTNAPAGGCVGQTINYTFSVRNNGPSDVAGAKFSFAFPATLTDVTVASTATGTSTVSNEVKTTTGYSATLTMLNGASRTYTITGKIAAAGTGNTTVAVTAGILRMADLTDPDATNPDAAPPTDAAAECDAAPSGTGCNNIKTNSLTFLALPDVGTDKTIVQDEVATFTDTNPGTWAQVGSTPLAVLIATPAALTTTVTGFKDVGKYQFTRTNAAGCIQTLMVTVVPKSLDIPTVFTPNGDGKNDTFNIPGITSFPGSQLIIINRWGNEVYRSNDYQNTWSGEGLTEGVYYYVLNKKEVSGSFTTIKGWVFLKR</sequence>
<dbReference type="InterPro" id="IPR001434">
    <property type="entry name" value="OmcB-like_DUF11"/>
</dbReference>
<keyword evidence="4" id="KW-1185">Reference proteome</keyword>
<dbReference type="RefSeq" id="WP_173416665.1">
    <property type="nucleotide sequence ID" value="NZ_CP054139.1"/>
</dbReference>
<dbReference type="Proteomes" id="UP000505355">
    <property type="component" value="Chromosome"/>
</dbReference>
<gene>
    <name evidence="3" type="ORF">HQ865_20330</name>
</gene>
<evidence type="ECO:0000313" key="3">
    <source>
        <dbReference type="EMBL" id="QKJ32012.1"/>
    </source>
</evidence>
<dbReference type="EMBL" id="CP054139">
    <property type="protein sequence ID" value="QKJ32012.1"/>
    <property type="molecule type" value="Genomic_DNA"/>
</dbReference>
<dbReference type="Pfam" id="PF01345">
    <property type="entry name" value="DUF11"/>
    <property type="match status" value="1"/>
</dbReference>
<protein>
    <submittedName>
        <fullName evidence="3">Gliding motility-associated C-terminal domain-containing protein</fullName>
    </submittedName>
</protein>
<dbReference type="InterPro" id="IPR047589">
    <property type="entry name" value="DUF11_rpt"/>
</dbReference>
<feature type="signal peptide" evidence="1">
    <location>
        <begin position="1"/>
        <end position="29"/>
    </location>
</feature>
<dbReference type="AlphaFoldDB" id="A0A7D4QHJ1"/>
<keyword evidence="1" id="KW-0732">Signal</keyword>
<dbReference type="Gene3D" id="2.60.40.4070">
    <property type="match status" value="1"/>
</dbReference>
<dbReference type="NCBIfam" id="TIGR04131">
    <property type="entry name" value="Bac_Flav_CTERM"/>
    <property type="match status" value="1"/>
</dbReference>
<name>A0A7D4QHJ1_9SPHI</name>
<dbReference type="Pfam" id="PF13585">
    <property type="entry name" value="CHU_C"/>
    <property type="match status" value="1"/>
</dbReference>
<feature type="domain" description="DUF11" evidence="2">
    <location>
        <begin position="519"/>
        <end position="626"/>
    </location>
</feature>
<organism evidence="3 4">
    <name type="scientific">Mucilaginibacter mali</name>
    <dbReference type="NCBI Taxonomy" id="2740462"/>
    <lineage>
        <taxon>Bacteria</taxon>
        <taxon>Pseudomonadati</taxon>
        <taxon>Bacteroidota</taxon>
        <taxon>Sphingobacteriia</taxon>
        <taxon>Sphingobacteriales</taxon>
        <taxon>Sphingobacteriaceae</taxon>
        <taxon>Mucilaginibacter</taxon>
    </lineage>
</organism>
<dbReference type="KEGG" id="mmab:HQ865_20330"/>
<dbReference type="NCBIfam" id="TIGR01451">
    <property type="entry name" value="B_ant_repeat"/>
    <property type="match status" value="1"/>
</dbReference>
<dbReference type="Gene3D" id="2.60.40.10">
    <property type="entry name" value="Immunoglobulins"/>
    <property type="match status" value="1"/>
</dbReference>
<accession>A0A7D4QHJ1</accession>
<evidence type="ECO:0000313" key="4">
    <source>
        <dbReference type="Proteomes" id="UP000505355"/>
    </source>
</evidence>